<dbReference type="Proteomes" id="UP000000377">
    <property type="component" value="Chromosome"/>
</dbReference>
<gene>
    <name evidence="1" type="ordered locus">SBI_09768</name>
</gene>
<dbReference type="EMBL" id="CP002047">
    <property type="protein sequence ID" value="ADI12886.1"/>
    <property type="molecule type" value="Genomic_DNA"/>
</dbReference>
<dbReference type="RefSeq" id="WP_014182333.1">
    <property type="nucleotide sequence ID" value="NC_016582.1"/>
</dbReference>
<proteinExistence type="predicted"/>
<dbReference type="PATRIC" id="fig|749414.3.peg.10049"/>
<accession>D7CBK9</accession>
<dbReference type="AlphaFoldDB" id="D7CBK9"/>
<keyword evidence="2" id="KW-1185">Reference proteome</keyword>
<dbReference type="KEGG" id="sbh:SBI_09768"/>
<name>D7CBK9_STRBB</name>
<reference evidence="1 2" key="1">
    <citation type="journal article" date="2010" name="J. Bacteriol.">
        <title>Genome sequence of the milbemycin-producing bacterium Streptomyces bingchenggensis.</title>
        <authorList>
            <person name="Wang X.J."/>
            <person name="Yan Y.J."/>
            <person name="Zhang B."/>
            <person name="An J."/>
            <person name="Wang J.J."/>
            <person name="Tian J."/>
            <person name="Jiang L."/>
            <person name="Chen Y.H."/>
            <person name="Huang S.X."/>
            <person name="Yin M."/>
            <person name="Zhang J."/>
            <person name="Gao A.L."/>
            <person name="Liu C.X."/>
            <person name="Zhu Z.X."/>
            <person name="Xiang W.S."/>
        </authorList>
    </citation>
    <scope>NUCLEOTIDE SEQUENCE [LARGE SCALE GENOMIC DNA]</scope>
    <source>
        <strain evidence="1 2">BCW-1</strain>
    </source>
</reference>
<organism evidence="1 2">
    <name type="scientific">Streptomyces bingchenggensis (strain BCW-1)</name>
    <dbReference type="NCBI Taxonomy" id="749414"/>
    <lineage>
        <taxon>Bacteria</taxon>
        <taxon>Bacillati</taxon>
        <taxon>Actinomycetota</taxon>
        <taxon>Actinomycetes</taxon>
        <taxon>Kitasatosporales</taxon>
        <taxon>Streptomycetaceae</taxon>
        <taxon>Streptomyces</taxon>
    </lineage>
</organism>
<sequence length="380" mass="42132">MDRCAFEGALDFHAFAQAGECLVDAFDLAQPSPRTQRAGDARQGAVSGPALKLCAVMDLPLRRAELILESDEPVAGEVRRAGGGWAVHDLSGHVLLFDSDLRVCRRFPVPDSFRGRGTYNWDVHPGGRWAVFAGMRHTTCVGPDGDIVWEADHPARLNVDGDPVLACAGFRPDRDELRVFPGMEDDDGSEVEDAGHYSASWVVSLSDMTVTKDGPYGQDRWVIFPDGRHMGSSSFDGHDISGWCGRWNEGEDSEGSSRPLDVHPDGTMWLGGAFGYLRMNLFEQSDDTDDMDDMDDEVETDHDRYDEAFFLDQNMVLAATREPLTHELLAVDTLQRIARVTYPFSGERWHWLTAAGDGTWVTTSWPPGGESARLCHWRLA</sequence>
<protein>
    <submittedName>
        <fullName evidence="1">Uncharacterized protein</fullName>
    </submittedName>
</protein>
<evidence type="ECO:0000313" key="2">
    <source>
        <dbReference type="Proteomes" id="UP000000377"/>
    </source>
</evidence>
<dbReference type="HOGENOM" id="CLU_727430_0_0_11"/>
<evidence type="ECO:0000313" key="1">
    <source>
        <dbReference type="EMBL" id="ADI12886.1"/>
    </source>
</evidence>